<dbReference type="EMBL" id="KM588359">
    <property type="protein sequence ID" value="AIT14509.1"/>
    <property type="molecule type" value="Genomic_DNA"/>
</dbReference>
<accession>A0A097EYI9</accession>
<dbReference type="Proteomes" id="UP000029891">
    <property type="component" value="Segment"/>
</dbReference>
<gene>
    <name evidence="1" type="primary">1</name>
    <name evidence="1" type="ORF">PBI_CARCHARODON_1</name>
</gene>
<reference evidence="1 2" key="1">
    <citation type="submission" date="2014-09" db="EMBL/GenBank/DDBJ databases">
        <authorList>
            <person name="Brannan A.J."/>
            <person name="Lewis N."/>
            <person name="Sims A.D."/>
            <person name="Adams M.W."/>
            <person name="Blackwell H.A."/>
            <person name="Coleman M.K."/>
            <person name="Cook S.E."/>
            <person name="Gardner S.T."/>
            <person name="Katliarou V."/>
            <person name="Lyons V.J."/>
            <person name="Mann D.A."/>
            <person name="McCall D.F."/>
            <person name="McCurdy M.C."/>
            <person name="Murdock C.A."/>
            <person name="Phillips E.M."/>
            <person name="Pitts A.K."/>
            <person name="Policard D."/>
            <person name="Prince J.K."/>
            <person name="Threatt D."/>
            <person name="Serrano M.G."/>
            <person name="Buck G."/>
            <person name="Lee V."/>
            <person name="Wang Y."/>
            <person name="Carvalho R."/>
            <person name="Voegtly L."/>
            <person name="Shi R."/>
            <person name="Duckworth R."/>
            <person name="Johnson A."/>
            <person name="Loviza R."/>
            <person name="Walstead R."/>
            <person name="Shah Z."/>
            <person name="Kiflezghi M."/>
            <person name="Wade K."/>
            <person name="Anders K.R."/>
            <person name="Braun M.A."/>
            <person name="Delesalle V.A."/>
            <person name="Hughes L.E."/>
            <person name="Ware V.C."/>
            <person name="Bradley K.W."/>
            <person name="Barker L.P."/>
            <person name="Asai D.J."/>
            <person name="Bowman C.A."/>
            <person name="Russell D.A."/>
            <person name="Pope W.H."/>
            <person name="Jacobs-Sera D."/>
            <person name="Hendrix R.W."/>
            <person name="Hatfull G.F."/>
        </authorList>
    </citation>
    <scope>NUCLEOTIDE SEQUENCE [LARGE SCALE GENOMIC DNA]</scope>
</reference>
<evidence type="ECO:0008006" key="3">
    <source>
        <dbReference type="Google" id="ProtNLM"/>
    </source>
</evidence>
<sequence>MQLISANFGGPMRRDCAVCGQAFEAKRPQAKYCGDTCRKRAQRGGIAQQKHQQAPPVSSAAPAGGLIETVQAALEEAGRLNTIAGQHALELARRIVHAPGMNTGVAALSKQLQAVLAEALAGSTAVAADPVDELKARRDAKRRKGA</sequence>
<proteinExistence type="predicted"/>
<organism evidence="1 2">
    <name type="scientific">Mycobacterium phage Carcharodon</name>
    <dbReference type="NCBI Taxonomy" id="1555233"/>
    <lineage>
        <taxon>Viruses</taxon>
        <taxon>Duplodnaviria</taxon>
        <taxon>Heunggongvirae</taxon>
        <taxon>Uroviricota</taxon>
        <taxon>Caudoviricetes</taxon>
        <taxon>Nclasvirinae</taxon>
        <taxon>Charlievirus</taxon>
        <taxon>Charlievirus Pipsqueaks</taxon>
    </lineage>
</organism>
<dbReference type="RefSeq" id="YP_009197126.1">
    <property type="nucleotide sequence ID" value="NC_028779.1"/>
</dbReference>
<protein>
    <recommendedName>
        <fullName evidence="3">Terminase small subunit</fullName>
    </recommendedName>
</protein>
<evidence type="ECO:0000313" key="1">
    <source>
        <dbReference type="EMBL" id="AIT14509.1"/>
    </source>
</evidence>
<evidence type="ECO:0000313" key="2">
    <source>
        <dbReference type="Proteomes" id="UP000029891"/>
    </source>
</evidence>
<dbReference type="GeneID" id="26624316"/>
<name>A0A097EYI9_9CAUD</name>
<dbReference type="KEGG" id="vg:26624316"/>